<protein>
    <submittedName>
        <fullName evidence="3">CoA transferase</fullName>
    </submittedName>
</protein>
<dbReference type="AlphaFoldDB" id="A0A5R8Z9Q6"/>
<dbReference type="Pfam" id="PF02515">
    <property type="entry name" value="CoA_transf_3"/>
    <property type="match status" value="1"/>
</dbReference>
<keyword evidence="4" id="KW-1185">Reference proteome</keyword>
<evidence type="ECO:0000313" key="4">
    <source>
        <dbReference type="Proteomes" id="UP000309033"/>
    </source>
</evidence>
<proteinExistence type="predicted"/>
<dbReference type="Gene3D" id="3.30.1540.10">
    <property type="entry name" value="formyl-coa transferase, domain 3"/>
    <property type="match status" value="1"/>
</dbReference>
<dbReference type="PANTHER" id="PTHR48207">
    <property type="entry name" value="SUCCINATE--HYDROXYMETHYLGLUTARATE COA-TRANSFERASE"/>
    <property type="match status" value="1"/>
</dbReference>
<accession>A0A5R8Z9Q6</accession>
<name>A0A5R8Z9Q6_9ACTN</name>
<dbReference type="InterPro" id="IPR023606">
    <property type="entry name" value="CoA-Trfase_III_dom_1_sf"/>
</dbReference>
<dbReference type="InterPro" id="IPR044855">
    <property type="entry name" value="CoA-Trfase_III_dom3_sf"/>
</dbReference>
<dbReference type="InterPro" id="IPR050483">
    <property type="entry name" value="CoA-transferase_III_domain"/>
</dbReference>
<evidence type="ECO:0000256" key="2">
    <source>
        <dbReference type="SAM" id="MobiDB-lite"/>
    </source>
</evidence>
<keyword evidence="1 3" id="KW-0808">Transferase</keyword>
<feature type="region of interest" description="Disordered" evidence="2">
    <location>
        <begin position="402"/>
        <end position="432"/>
    </location>
</feature>
<dbReference type="Proteomes" id="UP000309033">
    <property type="component" value="Unassembled WGS sequence"/>
</dbReference>
<gene>
    <name evidence="3" type="ORF">FED44_11315</name>
</gene>
<reference evidence="3" key="1">
    <citation type="submission" date="2019-05" db="EMBL/GenBank/DDBJ databases">
        <title>Isolation, diversity and antifungal activity of Actinobacteria from wheat.</title>
        <authorList>
            <person name="Yu B."/>
        </authorList>
    </citation>
    <scope>NUCLEOTIDE SEQUENCE [LARGE SCALE GENOMIC DNA]</scope>
    <source>
        <strain evidence="3">NEAU-HEGS1-5</strain>
    </source>
</reference>
<dbReference type="InterPro" id="IPR003673">
    <property type="entry name" value="CoA-Trfase_fam_III"/>
</dbReference>
<sequence length="432" mass="44694">MEPRTRRSDVRPRAGGAVVTRPLHGVLVADFSRVLAGPSCTMTLADLGATVIKVERPGTGDDTRSWGPPWSATSSTYFESVNRTKRSVTLDLDDPADLTLARELARRADVLVENFRPGALDRRGLGYAQVAAANPGVVYCTISGFGPGAGAGLLGYDFIVQAVGGLMSVTGAADGEPAKAGVALVDVLTGKDAAIGILAALTARASTGRGCHVEVNLLSSLLAALVNQAQGYLETGVPPGRMGNRHPSIAPYETLRCRDGLLAVACGNDGQFARLTRVLGDPGLATDERFATNAARVANRGELVAALEGLLAAADAAEWQERLTAEQVPAGCVADIAEAFGLAERLGLTPAVRPRPDRAPQVRHPVSYSEDLVRPAEPPPALGEHDAAVRAWLASAGGSLADLDPVDPAEPPHVDASGARGEVPRTGGVRGA</sequence>
<comment type="caution">
    <text evidence="3">The sequence shown here is derived from an EMBL/GenBank/DDBJ whole genome shotgun (WGS) entry which is preliminary data.</text>
</comment>
<dbReference type="Gene3D" id="3.40.50.10540">
    <property type="entry name" value="Crotonobetainyl-coa:carnitine coa-transferase, domain 1"/>
    <property type="match status" value="1"/>
</dbReference>
<organism evidence="3 4">
    <name type="scientific">Microbispora triticiradicis</name>
    <dbReference type="NCBI Taxonomy" id="2200763"/>
    <lineage>
        <taxon>Bacteria</taxon>
        <taxon>Bacillati</taxon>
        <taxon>Actinomycetota</taxon>
        <taxon>Actinomycetes</taxon>
        <taxon>Streptosporangiales</taxon>
        <taxon>Streptosporangiaceae</taxon>
        <taxon>Microbispora</taxon>
    </lineage>
</organism>
<dbReference type="PANTHER" id="PTHR48207:SF3">
    <property type="entry name" value="SUCCINATE--HYDROXYMETHYLGLUTARATE COA-TRANSFERASE"/>
    <property type="match status" value="1"/>
</dbReference>
<evidence type="ECO:0000313" key="3">
    <source>
        <dbReference type="EMBL" id="TLP62512.1"/>
    </source>
</evidence>
<dbReference type="EMBL" id="VANP01000003">
    <property type="protein sequence ID" value="TLP62512.1"/>
    <property type="molecule type" value="Genomic_DNA"/>
</dbReference>
<dbReference type="OrthoDB" id="4251672at2"/>
<dbReference type="GO" id="GO:0008410">
    <property type="term" value="F:CoA-transferase activity"/>
    <property type="evidence" value="ECO:0007669"/>
    <property type="project" value="TreeGrafter"/>
</dbReference>
<evidence type="ECO:0000256" key="1">
    <source>
        <dbReference type="ARBA" id="ARBA00022679"/>
    </source>
</evidence>
<dbReference type="SUPFAM" id="SSF89796">
    <property type="entry name" value="CoA-transferase family III (CaiB/BaiF)"/>
    <property type="match status" value="1"/>
</dbReference>
<feature type="region of interest" description="Disordered" evidence="2">
    <location>
        <begin position="351"/>
        <end position="379"/>
    </location>
</feature>